<evidence type="ECO:0000313" key="1">
    <source>
        <dbReference type="EMBL" id="CAF5015832.1"/>
    </source>
</evidence>
<evidence type="ECO:0000313" key="2">
    <source>
        <dbReference type="Proteomes" id="UP000663848"/>
    </source>
</evidence>
<dbReference type="AlphaFoldDB" id="A0A822B1E5"/>
<dbReference type="Proteomes" id="UP000663848">
    <property type="component" value="Unassembled WGS sequence"/>
</dbReference>
<comment type="caution">
    <text evidence="1">The sequence shown here is derived from an EMBL/GenBank/DDBJ whole genome shotgun (WGS) entry which is preliminary data.</text>
</comment>
<reference evidence="1" key="1">
    <citation type="submission" date="2021-02" db="EMBL/GenBank/DDBJ databases">
        <authorList>
            <person name="Nowell W R."/>
        </authorList>
    </citation>
    <scope>NUCLEOTIDE SEQUENCE</scope>
</reference>
<sequence length="87" mass="10248">SVEQVDLKPSQLNEIAFGDKYSTLIFMIPSYHKIKWISESIDLKVEQNYHYNERFIIFHDSTSSHSKQTLVNNKNKASNNNLYLNRI</sequence>
<name>A0A822B1E5_9BILA</name>
<gene>
    <name evidence="1" type="ORF">QYT958_LOCUS39502</name>
</gene>
<feature type="non-terminal residue" evidence="1">
    <location>
        <position position="1"/>
    </location>
</feature>
<dbReference type="EMBL" id="CAJOBR010037100">
    <property type="protein sequence ID" value="CAF5015832.1"/>
    <property type="molecule type" value="Genomic_DNA"/>
</dbReference>
<protein>
    <submittedName>
        <fullName evidence="1">Uncharacterized protein</fullName>
    </submittedName>
</protein>
<accession>A0A822B1E5</accession>
<organism evidence="1 2">
    <name type="scientific">Rotaria socialis</name>
    <dbReference type="NCBI Taxonomy" id="392032"/>
    <lineage>
        <taxon>Eukaryota</taxon>
        <taxon>Metazoa</taxon>
        <taxon>Spiralia</taxon>
        <taxon>Gnathifera</taxon>
        <taxon>Rotifera</taxon>
        <taxon>Eurotatoria</taxon>
        <taxon>Bdelloidea</taxon>
        <taxon>Philodinida</taxon>
        <taxon>Philodinidae</taxon>
        <taxon>Rotaria</taxon>
    </lineage>
</organism>
<proteinExistence type="predicted"/>